<name>A0A0D2PP03_HYPSF</name>
<dbReference type="Proteomes" id="UP000054270">
    <property type="component" value="Unassembled WGS sequence"/>
</dbReference>
<reference evidence="3" key="1">
    <citation type="submission" date="2014-04" db="EMBL/GenBank/DDBJ databases">
        <title>Evolutionary Origins and Diversification of the Mycorrhizal Mutualists.</title>
        <authorList>
            <consortium name="DOE Joint Genome Institute"/>
            <consortium name="Mycorrhizal Genomics Consortium"/>
            <person name="Kohler A."/>
            <person name="Kuo A."/>
            <person name="Nagy L.G."/>
            <person name="Floudas D."/>
            <person name="Copeland A."/>
            <person name="Barry K.W."/>
            <person name="Cichocki N."/>
            <person name="Veneault-Fourrey C."/>
            <person name="LaButti K."/>
            <person name="Lindquist E.A."/>
            <person name="Lipzen A."/>
            <person name="Lundell T."/>
            <person name="Morin E."/>
            <person name="Murat C."/>
            <person name="Riley R."/>
            <person name="Ohm R."/>
            <person name="Sun H."/>
            <person name="Tunlid A."/>
            <person name="Henrissat B."/>
            <person name="Grigoriev I.V."/>
            <person name="Hibbett D.S."/>
            <person name="Martin F."/>
        </authorList>
    </citation>
    <scope>NUCLEOTIDE SEQUENCE [LARGE SCALE GENOMIC DNA]</scope>
    <source>
        <strain evidence="3">FD-334 SS-4</strain>
    </source>
</reference>
<dbReference type="EMBL" id="KN817556">
    <property type="protein sequence ID" value="KJA21620.1"/>
    <property type="molecule type" value="Genomic_DNA"/>
</dbReference>
<dbReference type="AlphaFoldDB" id="A0A0D2PP03"/>
<proteinExistence type="predicted"/>
<evidence type="ECO:0000313" key="3">
    <source>
        <dbReference type="Proteomes" id="UP000054270"/>
    </source>
</evidence>
<gene>
    <name evidence="2" type="ORF">HYPSUDRAFT_685468</name>
</gene>
<accession>A0A0D2PP03</accession>
<sequence length="161" mass="17715">MPVGSGRPRISRPTKDPDKPPNSIIKFGLLIQEIDVATEIIATLRKAGGLNAGCENELYKRVSQASISVRDSVPSFAISTFPVIQDALEEYNLILSDVHRGLNADPTNYVPLEDLLDQINCWVDKFQKNYVLPPGNPAIADDSSPLRELDDCLSTSTSQYQ</sequence>
<evidence type="ECO:0000256" key="1">
    <source>
        <dbReference type="SAM" id="MobiDB-lite"/>
    </source>
</evidence>
<keyword evidence="3" id="KW-1185">Reference proteome</keyword>
<organism evidence="2 3">
    <name type="scientific">Hypholoma sublateritium (strain FD-334 SS-4)</name>
    <dbReference type="NCBI Taxonomy" id="945553"/>
    <lineage>
        <taxon>Eukaryota</taxon>
        <taxon>Fungi</taxon>
        <taxon>Dikarya</taxon>
        <taxon>Basidiomycota</taxon>
        <taxon>Agaricomycotina</taxon>
        <taxon>Agaricomycetes</taxon>
        <taxon>Agaricomycetidae</taxon>
        <taxon>Agaricales</taxon>
        <taxon>Agaricineae</taxon>
        <taxon>Strophariaceae</taxon>
        <taxon>Hypholoma</taxon>
    </lineage>
</organism>
<evidence type="ECO:0000313" key="2">
    <source>
        <dbReference type="EMBL" id="KJA21620.1"/>
    </source>
</evidence>
<protein>
    <submittedName>
        <fullName evidence="2">Uncharacterized protein</fullName>
    </submittedName>
</protein>
<feature type="region of interest" description="Disordered" evidence="1">
    <location>
        <begin position="1"/>
        <end position="20"/>
    </location>
</feature>